<name>A0A9N9PHN3_9GLOM</name>
<evidence type="ECO:0000259" key="1">
    <source>
        <dbReference type="PROSITE" id="PS51733"/>
    </source>
</evidence>
<dbReference type="Pfam" id="PF03099">
    <property type="entry name" value="BPL_LplA_LipB"/>
    <property type="match status" value="1"/>
</dbReference>
<evidence type="ECO:0000313" key="3">
    <source>
        <dbReference type="Proteomes" id="UP000789405"/>
    </source>
</evidence>
<evidence type="ECO:0000313" key="2">
    <source>
        <dbReference type="EMBL" id="CAG8821614.1"/>
    </source>
</evidence>
<organism evidence="2 3">
    <name type="scientific">Dentiscutata erythropus</name>
    <dbReference type="NCBI Taxonomy" id="1348616"/>
    <lineage>
        <taxon>Eukaryota</taxon>
        <taxon>Fungi</taxon>
        <taxon>Fungi incertae sedis</taxon>
        <taxon>Mucoromycota</taxon>
        <taxon>Glomeromycotina</taxon>
        <taxon>Glomeromycetes</taxon>
        <taxon>Diversisporales</taxon>
        <taxon>Gigasporaceae</taxon>
        <taxon>Dentiscutata</taxon>
    </lineage>
</organism>
<dbReference type="PANTHER" id="PTHR12835">
    <property type="entry name" value="BIOTIN PROTEIN LIGASE"/>
    <property type="match status" value="1"/>
</dbReference>
<sequence length="100" mass="11330">QVQERGSGRNLWISPPRCLQFSIKTSLKDNPGFVVFIQYLLSLAVIKTVRTKQGYEDILLKLKWPNDIYAEIFSEESTKSELVKIGSVLVNSNFVNVIVA</sequence>
<dbReference type="Proteomes" id="UP000789405">
    <property type="component" value="Unassembled WGS sequence"/>
</dbReference>
<feature type="non-terminal residue" evidence="2">
    <location>
        <position position="100"/>
    </location>
</feature>
<dbReference type="PANTHER" id="PTHR12835:SF5">
    <property type="entry name" value="BIOTIN--PROTEIN LIGASE"/>
    <property type="match status" value="1"/>
</dbReference>
<feature type="non-terminal residue" evidence="2">
    <location>
        <position position="1"/>
    </location>
</feature>
<dbReference type="GO" id="GO:0004077">
    <property type="term" value="F:biotin--[biotin carboxyl-carrier protein] ligase activity"/>
    <property type="evidence" value="ECO:0007669"/>
    <property type="project" value="TreeGrafter"/>
</dbReference>
<dbReference type="InterPro" id="IPR045864">
    <property type="entry name" value="aa-tRNA-synth_II/BPL/LPL"/>
</dbReference>
<dbReference type="Gene3D" id="3.30.930.10">
    <property type="entry name" value="Bira Bifunctional Protein, Domain 2"/>
    <property type="match status" value="1"/>
</dbReference>
<gene>
    <name evidence="2" type="ORF">DERYTH_LOCUS27155</name>
</gene>
<dbReference type="EMBL" id="CAJVPY010060976">
    <property type="protein sequence ID" value="CAG8821614.1"/>
    <property type="molecule type" value="Genomic_DNA"/>
</dbReference>
<dbReference type="OrthoDB" id="10250105at2759"/>
<proteinExistence type="predicted"/>
<dbReference type="PROSITE" id="PS51733">
    <property type="entry name" value="BPL_LPL_CATALYTIC"/>
    <property type="match status" value="1"/>
</dbReference>
<accession>A0A9N9PHN3</accession>
<feature type="domain" description="BPL/LPL catalytic" evidence="1">
    <location>
        <begin position="1"/>
        <end position="100"/>
    </location>
</feature>
<dbReference type="InterPro" id="IPR004143">
    <property type="entry name" value="BPL_LPL_catalytic"/>
</dbReference>
<reference evidence="2" key="1">
    <citation type="submission" date="2021-06" db="EMBL/GenBank/DDBJ databases">
        <authorList>
            <person name="Kallberg Y."/>
            <person name="Tangrot J."/>
            <person name="Rosling A."/>
        </authorList>
    </citation>
    <scope>NUCLEOTIDE SEQUENCE</scope>
    <source>
        <strain evidence="2">MA453B</strain>
    </source>
</reference>
<protein>
    <submittedName>
        <fullName evidence="2">25205_t:CDS:1</fullName>
    </submittedName>
</protein>
<keyword evidence="3" id="KW-1185">Reference proteome</keyword>
<dbReference type="GO" id="GO:0005737">
    <property type="term" value="C:cytoplasm"/>
    <property type="evidence" value="ECO:0007669"/>
    <property type="project" value="TreeGrafter"/>
</dbReference>
<dbReference type="SUPFAM" id="SSF55681">
    <property type="entry name" value="Class II aaRS and biotin synthetases"/>
    <property type="match status" value="1"/>
</dbReference>
<dbReference type="AlphaFoldDB" id="A0A9N9PHN3"/>
<comment type="caution">
    <text evidence="2">The sequence shown here is derived from an EMBL/GenBank/DDBJ whole genome shotgun (WGS) entry which is preliminary data.</text>
</comment>